<dbReference type="InterPro" id="IPR041426">
    <property type="entry name" value="Mos1_HTH"/>
</dbReference>
<dbReference type="PANTHER" id="PTHR23015:SF4">
    <property type="entry name" value="DUF38 DOMAIN-CONTAINING PROTEIN-RELATED"/>
    <property type="match status" value="1"/>
</dbReference>
<sequence>MLKYFDIRTIGQTLGAEIPFGSLKAVTHRYEIPEFNEFLKFKIEQNVPIPLYYKMTRMEFSLFSIRALAKSSASESLKETCRGRSELGGISYNTESTRQRSLGKILRLTPNWALIIWNLGHHEGNASISEAMEHPSAVNDDHLNICILILNEVLRKKPIFDSYENFCKLVGDNFMNYPDFEFWYYRMYRYSRGELDDCDRSMNPVRKTIMDMPVSLMYKITDYLDTVERTYLRSMNKCLKDIVDFRPPSFDVIGVSACDKCLEWKFNNKSFSCGLSDYGGRFLKILYSSSIKNNECYFKKGMEYLSPVLKMPNLKVNHLSLNIMNESEYLNDLLPVPFHAKSLSISAFDFKKSLELLSAMNPGELESIDFTIDDTDTTEVFWEFFETEQFKQAKRVESNIYVHESDLMGFSHLKSFKFPIGYIEPVDFQIIRNMISTFDKFESCELKSTYFRDGLDIRTVAEALEAEIPFGPLKTVTHRHRIPGSNKYLEFTIEETESFCLIKIVKVR</sequence>
<dbReference type="CDD" id="cd22150">
    <property type="entry name" value="F-box_CeFBXA-like"/>
    <property type="match status" value="1"/>
</dbReference>
<evidence type="ECO:0000259" key="1">
    <source>
        <dbReference type="Pfam" id="PF01827"/>
    </source>
</evidence>
<dbReference type="AlphaFoldDB" id="A0AAE9F8M2"/>
<name>A0AAE9F8M2_CAEBR</name>
<dbReference type="InterPro" id="IPR040161">
    <property type="entry name" value="FB224"/>
</dbReference>
<feature type="domain" description="DUF38" evidence="1">
    <location>
        <begin position="337"/>
        <end position="449"/>
    </location>
</feature>
<organism evidence="3 4">
    <name type="scientific">Caenorhabditis briggsae</name>
    <dbReference type="NCBI Taxonomy" id="6238"/>
    <lineage>
        <taxon>Eukaryota</taxon>
        <taxon>Metazoa</taxon>
        <taxon>Ecdysozoa</taxon>
        <taxon>Nematoda</taxon>
        <taxon>Chromadorea</taxon>
        <taxon>Rhabditida</taxon>
        <taxon>Rhabditina</taxon>
        <taxon>Rhabditomorpha</taxon>
        <taxon>Rhabditoidea</taxon>
        <taxon>Rhabditidae</taxon>
        <taxon>Peloderinae</taxon>
        <taxon>Caenorhabditis</taxon>
    </lineage>
</organism>
<dbReference type="EMBL" id="CP092624">
    <property type="protein sequence ID" value="UMM38020.1"/>
    <property type="molecule type" value="Genomic_DNA"/>
</dbReference>
<reference evidence="3 4" key="1">
    <citation type="submission" date="2022-04" db="EMBL/GenBank/DDBJ databases">
        <title>Chromosome-level reference genomes for two strains of Caenorhabditis briggsae: an improved platform for comparative genomics.</title>
        <authorList>
            <person name="Stevens L."/>
            <person name="Andersen E."/>
        </authorList>
    </citation>
    <scope>NUCLEOTIDE SEQUENCE [LARGE SCALE GENOMIC DNA]</scope>
    <source>
        <strain evidence="3">VX34</strain>
        <tissue evidence="3">Whole-organism</tissue>
    </source>
</reference>
<dbReference type="PANTHER" id="PTHR23015">
    <property type="entry name" value="UNCHARACTERIZED C.ELEGANS PROTEIN"/>
    <property type="match status" value="1"/>
</dbReference>
<keyword evidence="4" id="KW-1185">Reference proteome</keyword>
<evidence type="ECO:0000259" key="2">
    <source>
        <dbReference type="Pfam" id="PF17906"/>
    </source>
</evidence>
<proteinExistence type="predicted"/>
<dbReference type="Pfam" id="PF17906">
    <property type="entry name" value="HTH_48"/>
    <property type="match status" value="1"/>
</dbReference>
<protein>
    <recommendedName>
        <fullName evidence="5">F-box domain-containing protein</fullName>
    </recommendedName>
</protein>
<dbReference type="Pfam" id="PF01827">
    <property type="entry name" value="FTH"/>
    <property type="match status" value="1"/>
</dbReference>
<dbReference type="InterPro" id="IPR002900">
    <property type="entry name" value="DUF38/FTH_CAE_spp"/>
</dbReference>
<evidence type="ECO:0000313" key="4">
    <source>
        <dbReference type="Proteomes" id="UP000829354"/>
    </source>
</evidence>
<feature type="domain" description="Mos1 transposase HTH" evidence="2">
    <location>
        <begin position="144"/>
        <end position="186"/>
    </location>
</feature>
<evidence type="ECO:0008006" key="5">
    <source>
        <dbReference type="Google" id="ProtNLM"/>
    </source>
</evidence>
<dbReference type="Proteomes" id="UP000829354">
    <property type="component" value="Chromosome V"/>
</dbReference>
<gene>
    <name evidence="3" type="ORF">L5515_009599</name>
</gene>
<evidence type="ECO:0000313" key="3">
    <source>
        <dbReference type="EMBL" id="UMM38020.1"/>
    </source>
</evidence>
<accession>A0AAE9F8M2</accession>